<keyword evidence="2" id="KW-1185">Reference proteome</keyword>
<organism evidence="1 2">
    <name type="scientific">Streptomyces rubradiris</name>
    <name type="common">Streptomyces achromogenes subsp. rubradiris</name>
    <dbReference type="NCBI Taxonomy" id="285531"/>
    <lineage>
        <taxon>Bacteria</taxon>
        <taxon>Bacillati</taxon>
        <taxon>Actinomycetota</taxon>
        <taxon>Actinomycetes</taxon>
        <taxon>Kitasatosporales</taxon>
        <taxon>Streptomycetaceae</taxon>
        <taxon>Streptomyces</taxon>
    </lineage>
</organism>
<protein>
    <submittedName>
        <fullName evidence="1">Uncharacterized protein</fullName>
    </submittedName>
</protein>
<dbReference type="EMBL" id="BNEA01000015">
    <property type="protein sequence ID" value="GHI54343.1"/>
    <property type="molecule type" value="Genomic_DNA"/>
</dbReference>
<gene>
    <name evidence="1" type="ORF">Srubr_41890</name>
</gene>
<reference evidence="2" key="1">
    <citation type="submission" date="2023-07" db="EMBL/GenBank/DDBJ databases">
        <title>Whole genome shotgun sequence of Streptomyces achromogenes subsp. rubradiris NBRC 14000.</title>
        <authorList>
            <person name="Komaki H."/>
            <person name="Tamura T."/>
        </authorList>
    </citation>
    <scope>NUCLEOTIDE SEQUENCE [LARGE SCALE GENOMIC DNA]</scope>
    <source>
        <strain evidence="2">NBRC 14000</strain>
    </source>
</reference>
<comment type="caution">
    <text evidence="1">The sequence shown here is derived from an EMBL/GenBank/DDBJ whole genome shotgun (WGS) entry which is preliminary data.</text>
</comment>
<proteinExistence type="predicted"/>
<evidence type="ECO:0000313" key="1">
    <source>
        <dbReference type="EMBL" id="GHI54343.1"/>
    </source>
</evidence>
<accession>A0ABQ3REQ6</accession>
<sequence length="94" mass="9775">MAAVSLACAAGGAAAPTDTMAAETARTASFRLSGRPMRTSRRDSPRSVTRTVLYRQYAAVPGPTMPELEHAYGTGVVVPVADVTPPSTTRPARS</sequence>
<name>A0ABQ3REQ6_STRRR</name>
<evidence type="ECO:0000313" key="2">
    <source>
        <dbReference type="Proteomes" id="UP000646738"/>
    </source>
</evidence>
<dbReference type="Proteomes" id="UP000646738">
    <property type="component" value="Unassembled WGS sequence"/>
</dbReference>